<dbReference type="InterPro" id="IPR032585">
    <property type="entry name" value="DUF4912"/>
</dbReference>
<reference evidence="2 3" key="1">
    <citation type="submission" date="2020-05" db="EMBL/GenBank/DDBJ databases">
        <title>Complete genome sequence of of a novel Thermoleptolyngbya strain isolated from hot springs of Ganzi, Sichuan China.</title>
        <authorList>
            <person name="Tang J."/>
            <person name="Daroch M."/>
            <person name="Li L."/>
            <person name="Waleron K."/>
            <person name="Waleron M."/>
            <person name="Waleron M."/>
        </authorList>
    </citation>
    <scope>NUCLEOTIDE SEQUENCE [LARGE SCALE GENOMIC DNA]</scope>
    <source>
        <strain evidence="2 3">PKUAC-SCTA183</strain>
    </source>
</reference>
<evidence type="ECO:0000313" key="2">
    <source>
        <dbReference type="EMBL" id="QKD84276.1"/>
    </source>
</evidence>
<dbReference type="InterPro" id="IPR036269">
    <property type="entry name" value="Rho_N_sf"/>
</dbReference>
<protein>
    <submittedName>
        <fullName evidence="2">DUF4912 domain-containing protein</fullName>
    </submittedName>
</protein>
<dbReference type="Proteomes" id="UP000505210">
    <property type="component" value="Chromosome"/>
</dbReference>
<dbReference type="SUPFAM" id="SSF68912">
    <property type="entry name" value="Rho N-terminal domain-like"/>
    <property type="match status" value="1"/>
</dbReference>
<dbReference type="Gene3D" id="1.10.720.10">
    <property type="match status" value="1"/>
</dbReference>
<dbReference type="Pfam" id="PF16258">
    <property type="entry name" value="DUF4912"/>
    <property type="match status" value="1"/>
</dbReference>
<evidence type="ECO:0000259" key="1">
    <source>
        <dbReference type="SMART" id="SM00959"/>
    </source>
</evidence>
<organism evidence="2 3">
    <name type="scientific">Thermoleptolyngbya sichuanensis A183</name>
    <dbReference type="NCBI Taxonomy" id="2737172"/>
    <lineage>
        <taxon>Bacteria</taxon>
        <taxon>Bacillati</taxon>
        <taxon>Cyanobacteriota</taxon>
        <taxon>Cyanophyceae</taxon>
        <taxon>Oculatellales</taxon>
        <taxon>Oculatellaceae</taxon>
        <taxon>Thermoleptolyngbya</taxon>
        <taxon>Thermoleptolyngbya sichuanensis</taxon>
    </lineage>
</organism>
<dbReference type="SMART" id="SM00959">
    <property type="entry name" value="Rho_N"/>
    <property type="match status" value="1"/>
</dbReference>
<dbReference type="EMBL" id="CP053661">
    <property type="protein sequence ID" value="QKD84276.1"/>
    <property type="molecule type" value="Genomic_DNA"/>
</dbReference>
<evidence type="ECO:0000313" key="3">
    <source>
        <dbReference type="Proteomes" id="UP000505210"/>
    </source>
</evidence>
<gene>
    <name evidence="2" type="ORF">HPC62_20730</name>
</gene>
<dbReference type="GO" id="GO:0006353">
    <property type="term" value="P:DNA-templated transcription termination"/>
    <property type="evidence" value="ECO:0007669"/>
    <property type="project" value="InterPro"/>
</dbReference>
<dbReference type="AlphaFoldDB" id="A0A6M8BIM0"/>
<dbReference type="InterPro" id="IPR011112">
    <property type="entry name" value="Rho-like_N"/>
</dbReference>
<proteinExistence type="predicted"/>
<sequence length="451" mass="49529">MAQERPPLEEMTLRQLRRVASEFNVSRYSRMRKEQLVAAILSAQRAAGYAPASSRLVEAQAEVEAAKFDVGQSDRAPMSLAEVDEPLSDLPDGYGESRIVLMPRDPQWVYAYWDIPNSQKEELRRQGGSRLALRFYDVTDINLAVQRPHSLQQYECDELAREWYLPVPVSDRDYLVEIGYVCTDGRWLVLARSAPVRVPPVYPSDWVDDQFITVNWDEELVGKQFLELVPPSKRGAAADSIYDQLFGEAMVGGQRVDASMMGAVPNVAGSLFGSVHMAEKAVSSYVFPSGAGLWAVPTMSGITASGVGMGYTMSGVGYTASGVGYMASGVGYMASGAGLAYTASGSGIGFSASAPPIRPRKFWLIADAELIVYGATEPDATVTIGGQPIKLNPDGTFRFQMSFQDGLIDYPIMAVAADGEQTRNIHMKFTRETLDRRTNTKEEAVEEWLTY</sequence>
<keyword evidence="3" id="KW-1185">Reference proteome</keyword>
<feature type="domain" description="Rho termination factor-like N-terminal" evidence="1">
    <location>
        <begin position="7"/>
        <end position="49"/>
    </location>
</feature>
<name>A0A6M8BIM0_9CYAN</name>
<accession>A0A6M8BIM0</accession>
<dbReference type="Pfam" id="PF07498">
    <property type="entry name" value="Rho_N"/>
    <property type="match status" value="1"/>
</dbReference>
<dbReference type="KEGG" id="theu:HPC62_20730"/>
<dbReference type="RefSeq" id="WP_172358321.1">
    <property type="nucleotide sequence ID" value="NZ_CP053661.1"/>
</dbReference>